<dbReference type="PANTHER" id="PTHR43046">
    <property type="entry name" value="GDP-MANNOSE MANNOSYL HYDROLASE"/>
    <property type="match status" value="1"/>
</dbReference>
<dbReference type="AlphaFoldDB" id="A0A0M0GKI4"/>
<dbReference type="Pfam" id="PF00293">
    <property type="entry name" value="NUDIX"/>
    <property type="match status" value="1"/>
</dbReference>
<dbReference type="Gene3D" id="3.90.79.10">
    <property type="entry name" value="Nucleoside Triphosphate Pyrophosphohydrolase"/>
    <property type="match status" value="1"/>
</dbReference>
<dbReference type="GO" id="GO:0016787">
    <property type="term" value="F:hydrolase activity"/>
    <property type="evidence" value="ECO:0007669"/>
    <property type="project" value="UniProtKB-KW"/>
</dbReference>
<dbReference type="CDD" id="cd18880">
    <property type="entry name" value="NUDIX_ADPRase"/>
    <property type="match status" value="1"/>
</dbReference>
<dbReference type="STRING" id="1459.AF332_13450"/>
<proteinExistence type="predicted"/>
<keyword evidence="2 4" id="KW-0378">Hydrolase</keyword>
<keyword evidence="5" id="KW-1185">Reference proteome</keyword>
<accession>A0A0M0GKI4</accession>
<gene>
    <name evidence="4" type="ORF">AF332_13450</name>
</gene>
<evidence type="ECO:0000256" key="1">
    <source>
        <dbReference type="ARBA" id="ARBA00001946"/>
    </source>
</evidence>
<dbReference type="Proteomes" id="UP000037109">
    <property type="component" value="Unassembled WGS sequence"/>
</dbReference>
<organism evidence="4 5">
    <name type="scientific">Sporosarcina globispora</name>
    <name type="common">Bacillus globisporus</name>
    <dbReference type="NCBI Taxonomy" id="1459"/>
    <lineage>
        <taxon>Bacteria</taxon>
        <taxon>Bacillati</taxon>
        <taxon>Bacillota</taxon>
        <taxon>Bacilli</taxon>
        <taxon>Bacillales</taxon>
        <taxon>Caryophanaceae</taxon>
        <taxon>Sporosarcina</taxon>
    </lineage>
</organism>
<evidence type="ECO:0000259" key="3">
    <source>
        <dbReference type="PROSITE" id="PS51462"/>
    </source>
</evidence>
<protein>
    <submittedName>
        <fullName evidence="4">NUDIX hydrolase</fullName>
    </submittedName>
</protein>
<evidence type="ECO:0000313" key="4">
    <source>
        <dbReference type="EMBL" id="KON90293.1"/>
    </source>
</evidence>
<feature type="domain" description="Nudix hydrolase" evidence="3">
    <location>
        <begin position="4"/>
        <end position="141"/>
    </location>
</feature>
<dbReference type="InterPro" id="IPR000086">
    <property type="entry name" value="NUDIX_hydrolase_dom"/>
</dbReference>
<dbReference type="PANTHER" id="PTHR43046:SF14">
    <property type="entry name" value="MUTT_NUDIX FAMILY PROTEIN"/>
    <property type="match status" value="1"/>
</dbReference>
<comment type="cofactor">
    <cofactor evidence="1">
        <name>Mg(2+)</name>
        <dbReference type="ChEBI" id="CHEBI:18420"/>
    </cofactor>
</comment>
<dbReference type="OrthoDB" id="65827at2"/>
<sequence length="163" mass="18762">MTYHIRVRAGAVIIEDNSILLIEFHDERGCHYNLPAGGVEPKESIIDAVKREAKEEASVDVMVGPLAFVYEYAPHLNEFRYGQIHSLGLMFECHLREGSLPKMPSAPDPNQTGVRWVPLSELQNIVLYPNMKDHILEYVKNKRNIDFIEEHTLDVYPMEMKKI</sequence>
<dbReference type="EMBL" id="LGUF01000007">
    <property type="protein sequence ID" value="KON90293.1"/>
    <property type="molecule type" value="Genomic_DNA"/>
</dbReference>
<evidence type="ECO:0000313" key="5">
    <source>
        <dbReference type="Proteomes" id="UP000037109"/>
    </source>
</evidence>
<dbReference type="PATRIC" id="fig|1459.3.peg.2904"/>
<dbReference type="RefSeq" id="WP_053437650.1">
    <property type="nucleotide sequence ID" value="NZ_LGUF01000007.1"/>
</dbReference>
<dbReference type="InterPro" id="IPR015797">
    <property type="entry name" value="NUDIX_hydrolase-like_dom_sf"/>
</dbReference>
<dbReference type="SUPFAM" id="SSF55811">
    <property type="entry name" value="Nudix"/>
    <property type="match status" value="1"/>
</dbReference>
<evidence type="ECO:0000256" key="2">
    <source>
        <dbReference type="ARBA" id="ARBA00022801"/>
    </source>
</evidence>
<name>A0A0M0GKI4_SPOGL</name>
<comment type="caution">
    <text evidence="4">The sequence shown here is derived from an EMBL/GenBank/DDBJ whole genome shotgun (WGS) entry which is preliminary data.</text>
</comment>
<dbReference type="PROSITE" id="PS51462">
    <property type="entry name" value="NUDIX"/>
    <property type="match status" value="1"/>
</dbReference>
<reference evidence="5" key="1">
    <citation type="submission" date="2015-07" db="EMBL/GenBank/DDBJ databases">
        <title>Fjat-10036 dsm4.</title>
        <authorList>
            <person name="Liu B."/>
            <person name="Wang J."/>
            <person name="Zhu Y."/>
            <person name="Liu G."/>
            <person name="Chen Q."/>
            <person name="Chen Z."/>
            <person name="Lan J."/>
            <person name="Che J."/>
            <person name="Ge C."/>
            <person name="Shi H."/>
            <person name="Pan Z."/>
            <person name="Liu X."/>
        </authorList>
    </citation>
    <scope>NUCLEOTIDE SEQUENCE [LARGE SCALE GENOMIC DNA]</scope>
    <source>
        <strain evidence="5">DSM 4</strain>
    </source>
</reference>